<evidence type="ECO:0000259" key="9">
    <source>
        <dbReference type="Pfam" id="PF04509"/>
    </source>
</evidence>
<evidence type="ECO:0000256" key="7">
    <source>
        <dbReference type="SAM" id="MobiDB-lite"/>
    </source>
</evidence>
<dbReference type="OrthoDB" id="9773459at2"/>
<sequence>MGDMLTQAEIDALLNGTSSSDDENDVNDIASDEMGKSHSSGGGLSSQEIDALGEIGNISMGTSATTLFTLLSQKVTITTPNVTVTTWEELSKSYSSQYVAVKVEYTDGLIGSNLLILKQDDVKIITDLMMGGEGTIAEGELTDLHLSAISEAMNQMIGSSATSMSSMFAKRIDISPPKAYMVSFESGDPYGDFEVGEQLVRVAFKMVVGDIIDSEIMQLLPMKFAKDLVSQLYNSSNNASAKKEPEPQLQPPVEQPVMQPPPVQQQPVQQPMMQQPVMQQPVMQQPMMQQPVMQQPMQGYGFNGGYQEPHMGRNPVSVQPAQFQAFDDGLSASEKKNIGLIMDLPLQVTVELGRTQKLIKDILEFGSGSVIELDKLAGEPVDILVNGKAIAKGEVVVIDESFGVRITDIIHPSKRL</sequence>
<dbReference type="InterPro" id="IPR007597">
    <property type="entry name" value="CheC"/>
</dbReference>
<keyword evidence="3" id="KW-1003">Cell membrane</keyword>
<dbReference type="GO" id="GO:0003774">
    <property type="term" value="F:cytoskeletal motor activity"/>
    <property type="evidence" value="ECO:0007669"/>
    <property type="project" value="InterPro"/>
</dbReference>
<dbReference type="NCBIfam" id="NF005995">
    <property type="entry name" value="PRK08119.1"/>
    <property type="match status" value="1"/>
</dbReference>
<dbReference type="AlphaFoldDB" id="A0A4V6EPE5"/>
<comment type="similarity">
    <text evidence="2">Belongs to the FliN/MopA/SpaO family.</text>
</comment>
<evidence type="ECO:0000256" key="3">
    <source>
        <dbReference type="ARBA" id="ARBA00022475"/>
    </source>
</evidence>
<dbReference type="KEGG" id="rher:EHE19_008335"/>
<feature type="domain" description="CheC-like protein" evidence="9">
    <location>
        <begin position="144"/>
        <end position="179"/>
    </location>
</feature>
<feature type="compositionally biased region" description="Pro residues" evidence="7">
    <location>
        <begin position="248"/>
        <end position="264"/>
    </location>
</feature>
<dbReference type="NCBIfam" id="TIGR02480">
    <property type="entry name" value="fliN"/>
    <property type="match status" value="1"/>
</dbReference>
<evidence type="ECO:0000259" key="8">
    <source>
        <dbReference type="Pfam" id="PF01052"/>
    </source>
</evidence>
<name>A0A4V6EPE5_9FIRM</name>
<keyword evidence="5" id="KW-0283">Flagellar rotation</keyword>
<dbReference type="InterPro" id="IPR012826">
    <property type="entry name" value="FliN"/>
</dbReference>
<protein>
    <submittedName>
        <fullName evidence="10">Flagellar motor switch phosphatase FliY</fullName>
    </submittedName>
</protein>
<keyword evidence="6" id="KW-0472">Membrane</keyword>
<feature type="domain" description="CheC-like protein" evidence="9">
    <location>
        <begin position="49"/>
        <end position="83"/>
    </location>
</feature>
<dbReference type="Pfam" id="PF04509">
    <property type="entry name" value="CheC"/>
    <property type="match status" value="2"/>
</dbReference>
<accession>A0A4V6EPE5</accession>
<dbReference type="GO" id="GO:0016787">
    <property type="term" value="F:hydrolase activity"/>
    <property type="evidence" value="ECO:0007669"/>
    <property type="project" value="InterPro"/>
</dbReference>
<keyword evidence="10" id="KW-0282">Flagellum</keyword>
<dbReference type="GO" id="GO:0006935">
    <property type="term" value="P:chemotaxis"/>
    <property type="evidence" value="ECO:0007669"/>
    <property type="project" value="UniProtKB-KW"/>
</dbReference>
<evidence type="ECO:0000313" key="10">
    <source>
        <dbReference type="EMBL" id="QNU68397.1"/>
    </source>
</evidence>
<dbReference type="PANTHER" id="PTHR43484:SF1">
    <property type="entry name" value="FLAGELLAR MOTOR SWITCH PROTEIN FLIN"/>
    <property type="match status" value="1"/>
</dbReference>
<dbReference type="Gene3D" id="2.30.330.10">
    <property type="entry name" value="SpoA-like"/>
    <property type="match status" value="1"/>
</dbReference>
<dbReference type="GO" id="GO:0071973">
    <property type="term" value="P:bacterial-type flagellum-dependent cell motility"/>
    <property type="evidence" value="ECO:0007669"/>
    <property type="project" value="InterPro"/>
</dbReference>
<dbReference type="GO" id="GO:0009425">
    <property type="term" value="C:bacterial-type flagellum basal body"/>
    <property type="evidence" value="ECO:0007669"/>
    <property type="project" value="InterPro"/>
</dbReference>
<feature type="domain" description="Flagellar motor switch protein FliN-like C-terminal" evidence="8">
    <location>
        <begin position="341"/>
        <end position="410"/>
    </location>
</feature>
<evidence type="ECO:0000256" key="4">
    <source>
        <dbReference type="ARBA" id="ARBA00022500"/>
    </source>
</evidence>
<keyword evidence="10" id="KW-0969">Cilium</keyword>
<dbReference type="RefSeq" id="WP_137696375.1">
    <property type="nucleotide sequence ID" value="NZ_CP061336.1"/>
</dbReference>
<evidence type="ECO:0000256" key="1">
    <source>
        <dbReference type="ARBA" id="ARBA00004413"/>
    </source>
</evidence>
<dbReference type="CDD" id="cd17907">
    <property type="entry name" value="FliY_FliN-Y"/>
    <property type="match status" value="1"/>
</dbReference>
<dbReference type="Proteomes" id="UP000306409">
    <property type="component" value="Chromosome"/>
</dbReference>
<dbReference type="InterPro" id="IPR036429">
    <property type="entry name" value="SpoA-like_sf"/>
</dbReference>
<evidence type="ECO:0000256" key="5">
    <source>
        <dbReference type="ARBA" id="ARBA00022779"/>
    </source>
</evidence>
<dbReference type="InterPro" id="IPR028976">
    <property type="entry name" value="CheC-like_sf"/>
</dbReference>
<keyword evidence="11" id="KW-1185">Reference proteome</keyword>
<proteinExistence type="inferred from homology"/>
<dbReference type="PRINTS" id="PR00956">
    <property type="entry name" value="FLGMOTORFLIN"/>
</dbReference>
<gene>
    <name evidence="10" type="primary">fliY</name>
    <name evidence="10" type="ORF">EHE19_008335</name>
</gene>
<reference evidence="10 11" key="1">
    <citation type="submission" date="2020-09" db="EMBL/GenBank/DDBJ databases">
        <title>Characterization and genome sequencing of Ruminiclostridium sp. nov. MA18.</title>
        <authorList>
            <person name="Rettenmaier R."/>
            <person name="Kowollik M.-L."/>
            <person name="Liebl W."/>
            <person name="Zverlov V."/>
        </authorList>
    </citation>
    <scope>NUCLEOTIDE SEQUENCE [LARGE SCALE GENOMIC DNA]</scope>
    <source>
        <strain evidence="10 11">MA18</strain>
    </source>
</reference>
<keyword evidence="10" id="KW-0966">Cell projection</keyword>
<organism evidence="10 11">
    <name type="scientific">Ruminiclostridium herbifermentans</name>
    <dbReference type="NCBI Taxonomy" id="2488810"/>
    <lineage>
        <taxon>Bacteria</taxon>
        <taxon>Bacillati</taxon>
        <taxon>Bacillota</taxon>
        <taxon>Clostridia</taxon>
        <taxon>Eubacteriales</taxon>
        <taxon>Oscillospiraceae</taxon>
        <taxon>Ruminiclostridium</taxon>
    </lineage>
</organism>
<dbReference type="InterPro" id="IPR051469">
    <property type="entry name" value="FliN/MopA/SpaO"/>
</dbReference>
<dbReference type="Gene3D" id="3.40.1550.10">
    <property type="entry name" value="CheC-like"/>
    <property type="match status" value="1"/>
</dbReference>
<dbReference type="PANTHER" id="PTHR43484">
    <property type="match status" value="1"/>
</dbReference>
<feature type="region of interest" description="Disordered" evidence="7">
    <location>
        <begin position="14"/>
        <end position="46"/>
    </location>
</feature>
<dbReference type="SUPFAM" id="SSF101801">
    <property type="entry name" value="Surface presentation of antigens (SPOA)"/>
    <property type="match status" value="1"/>
</dbReference>
<evidence type="ECO:0000313" key="11">
    <source>
        <dbReference type="Proteomes" id="UP000306409"/>
    </source>
</evidence>
<comment type="subcellular location">
    <subcellularLocation>
        <location evidence="1">Cell membrane</location>
        <topology evidence="1">Peripheral membrane protein</topology>
        <orientation evidence="1">Cytoplasmic side</orientation>
    </subcellularLocation>
</comment>
<dbReference type="SUPFAM" id="SSF103039">
    <property type="entry name" value="CheC-like"/>
    <property type="match status" value="1"/>
</dbReference>
<dbReference type="InterPro" id="IPR001543">
    <property type="entry name" value="FliN-like_C"/>
</dbReference>
<evidence type="ECO:0000256" key="2">
    <source>
        <dbReference type="ARBA" id="ARBA00009226"/>
    </source>
</evidence>
<dbReference type="InterPro" id="IPR001172">
    <property type="entry name" value="FliN_T3SS_HrcQb"/>
</dbReference>
<dbReference type="EMBL" id="CP061336">
    <property type="protein sequence ID" value="QNU68397.1"/>
    <property type="molecule type" value="Genomic_DNA"/>
</dbReference>
<evidence type="ECO:0000256" key="6">
    <source>
        <dbReference type="ARBA" id="ARBA00023136"/>
    </source>
</evidence>
<keyword evidence="4" id="KW-0145">Chemotaxis</keyword>
<feature type="region of interest" description="Disordered" evidence="7">
    <location>
        <begin position="236"/>
        <end position="265"/>
    </location>
</feature>
<dbReference type="Pfam" id="PF01052">
    <property type="entry name" value="FliMN_C"/>
    <property type="match status" value="1"/>
</dbReference>
<dbReference type="GO" id="GO:0005886">
    <property type="term" value="C:plasma membrane"/>
    <property type="evidence" value="ECO:0007669"/>
    <property type="project" value="UniProtKB-SubCell"/>
</dbReference>